<dbReference type="Pfam" id="PF09479">
    <property type="entry name" value="Flg_new"/>
    <property type="match status" value="2"/>
</dbReference>
<evidence type="ECO:0000259" key="4">
    <source>
        <dbReference type="Pfam" id="PF24558"/>
    </source>
</evidence>
<dbReference type="Proteomes" id="UP000241454">
    <property type="component" value="Chromosome"/>
</dbReference>
<dbReference type="NCBIfam" id="TIGR02543">
    <property type="entry name" value="List_Bact_rpt"/>
    <property type="match status" value="1"/>
</dbReference>
<comment type="subcellular location">
    <subcellularLocation>
        <location evidence="1">Cell envelope</location>
    </subcellularLocation>
</comment>
<keyword evidence="2" id="KW-0472">Membrane</keyword>
<feature type="domain" description="DUF7604" evidence="4">
    <location>
        <begin position="593"/>
        <end position="729"/>
    </location>
</feature>
<dbReference type="Gene3D" id="2.60.40.4270">
    <property type="entry name" value="Listeria-Bacteroides repeat domain"/>
    <property type="match status" value="2"/>
</dbReference>
<keyword evidence="3" id="KW-0732">Signal</keyword>
<dbReference type="Pfam" id="PF24558">
    <property type="entry name" value="DUF7604"/>
    <property type="match status" value="1"/>
</dbReference>
<organism evidence="5 6">
    <name type="scientific">Bifidobacterium adolescentis</name>
    <dbReference type="NCBI Taxonomy" id="1680"/>
    <lineage>
        <taxon>Bacteria</taxon>
        <taxon>Bacillati</taxon>
        <taxon>Actinomycetota</taxon>
        <taxon>Actinomycetes</taxon>
        <taxon>Bifidobacteriales</taxon>
        <taxon>Bifidobacteriaceae</taxon>
        <taxon>Bifidobacterium</taxon>
    </lineage>
</organism>
<dbReference type="InterPro" id="IPR013378">
    <property type="entry name" value="InlB-like_B-rpt"/>
</dbReference>
<feature type="signal peptide" evidence="3">
    <location>
        <begin position="1"/>
        <end position="36"/>
    </location>
</feature>
<dbReference type="GO" id="GO:0030313">
    <property type="term" value="C:cell envelope"/>
    <property type="evidence" value="ECO:0007669"/>
    <property type="project" value="UniProtKB-SubCell"/>
</dbReference>
<sequence>MGFKQTIRRMAGSGLAVLTAIGLLGTALVTAPAATAATTSYDISKVGSVKIADIVDVDNNNTSLNTNNHVYKGGGEGWAHFHAIVKLDTHINNVSSLNAGDTVTIPLSKTGRFRWVSSDGVLSVLPSIRNGVGDVVFTASTSDTAITLTRTTAPAIGAFDYEINPVIDGYFAYPANFGSQTTLTAGGSSYTFTSPLPSGNIKLDTDNMTVWTPYSYEDYALIAARLFCGATHNAIANGKTPSSNTDPYIYHIHVVGNNGHKVSVRKALIQADSWAAYDAHTAGLKYNGDVTGGINVTAKEGSTATVGGWTQRTNADGSSDLYINVGALWGDKAVRYNTGAKSYDATTNEYLKNNGNLPDDVNGVFAIGFDSTTEKRTATYTTEVTNAGRTVKLESGTASNTPISNTIGNGESAIEYVGNGATGGKYLNNTAKPGTTTTTASASQFTRTGYTFTGWNTKADGTGTAYNADAAITYPAEGTTLTLYAQWKVSSHTVTFDANGGSTVASQTVDDKAKAKEPTSTRSGWTLDGWYLDGVKYDFNTPVTRDITLKAGWRKTDVTTAKADLHKRLATGSKNGQYKLTLDVKGTGSPAMRNATVTDPLSKWVDPAGLADGKGTGITVTKDGKAMTSGYTATYDAKTRTVKVVLPSDLADGATYAVSFEVVLSNAVRQAYMQSGAYPDTGDADTGLNAGKKGYFTNGNATLTWDAVTTVNGAPTIVPSKAAYPKPVATWASDAPSVLVNHLPGTGGTASLIPVIAGMGIAIAIASAWAIRRRLA</sequence>
<accession>A0A2R4G3A5</accession>
<reference evidence="5 6" key="1">
    <citation type="submission" date="2018-03" db="EMBL/GenBank/DDBJ databases">
        <authorList>
            <person name="Keele B.F."/>
        </authorList>
    </citation>
    <scope>NUCLEOTIDE SEQUENCE [LARGE SCALE GENOMIC DNA]</scope>
    <source>
        <strain evidence="5 6">1-11</strain>
    </source>
</reference>
<protein>
    <recommendedName>
        <fullName evidence="4">DUF7604 domain-containing protein</fullName>
    </recommendedName>
</protein>
<evidence type="ECO:0000313" key="6">
    <source>
        <dbReference type="Proteomes" id="UP000241454"/>
    </source>
</evidence>
<evidence type="ECO:0000313" key="5">
    <source>
        <dbReference type="EMBL" id="AVT45360.1"/>
    </source>
</evidence>
<dbReference type="InterPro" id="IPR055384">
    <property type="entry name" value="DUF7604"/>
</dbReference>
<dbReference type="AlphaFoldDB" id="A0A2R4G3A5"/>
<dbReference type="InterPro" id="IPR042229">
    <property type="entry name" value="Listeria/Bacterioides_rpt_sf"/>
</dbReference>
<gene>
    <name evidence="5" type="ORF">C8077_05155</name>
</gene>
<evidence type="ECO:0000256" key="2">
    <source>
        <dbReference type="SAM" id="Phobius"/>
    </source>
</evidence>
<keyword evidence="2" id="KW-1133">Transmembrane helix</keyword>
<proteinExistence type="predicted"/>
<evidence type="ECO:0000256" key="3">
    <source>
        <dbReference type="SAM" id="SignalP"/>
    </source>
</evidence>
<feature type="transmembrane region" description="Helical" evidence="2">
    <location>
        <begin position="752"/>
        <end position="771"/>
    </location>
</feature>
<name>A0A2R4G3A5_BIFAD</name>
<feature type="chain" id="PRO_5015321426" description="DUF7604 domain-containing protein" evidence="3">
    <location>
        <begin position="37"/>
        <end position="776"/>
    </location>
</feature>
<dbReference type="EMBL" id="CP028341">
    <property type="protein sequence ID" value="AVT45360.1"/>
    <property type="molecule type" value="Genomic_DNA"/>
</dbReference>
<evidence type="ECO:0000256" key="1">
    <source>
        <dbReference type="ARBA" id="ARBA00004196"/>
    </source>
</evidence>
<keyword evidence="2" id="KW-0812">Transmembrane</keyword>
<dbReference type="RefSeq" id="WP_107646252.1">
    <property type="nucleotide sequence ID" value="NZ_CP028341.1"/>
</dbReference>